<dbReference type="PANTHER" id="PTHR11092:SF0">
    <property type="entry name" value="EPIMERASE FAMILY PROTEIN SDR39U1"/>
    <property type="match status" value="1"/>
</dbReference>
<dbReference type="Pfam" id="PF08338">
    <property type="entry name" value="DUF1731"/>
    <property type="match status" value="1"/>
</dbReference>
<organism evidence="4 5">
    <name type="scientific">Heyndrickxia oleronia</name>
    <dbReference type="NCBI Taxonomy" id="38875"/>
    <lineage>
        <taxon>Bacteria</taxon>
        <taxon>Bacillati</taxon>
        <taxon>Bacillota</taxon>
        <taxon>Bacilli</taxon>
        <taxon>Bacillales</taxon>
        <taxon>Bacillaceae</taxon>
        <taxon>Heyndrickxia</taxon>
    </lineage>
</organism>
<dbReference type="RefSeq" id="WP_078110829.1">
    <property type="nucleotide sequence ID" value="NZ_CP065424.1"/>
</dbReference>
<dbReference type="InterPro" id="IPR001509">
    <property type="entry name" value="Epimerase_deHydtase"/>
</dbReference>
<accession>A0A8E2IA08</accession>
<name>A0A8E2IA08_9BACI</name>
<protein>
    <submittedName>
        <fullName evidence="4">TIGR01777 family protein</fullName>
    </submittedName>
</protein>
<dbReference type="InterPro" id="IPR036291">
    <property type="entry name" value="NAD(P)-bd_dom_sf"/>
</dbReference>
<reference evidence="4 5" key="1">
    <citation type="submission" date="2017-01" db="EMBL/GenBank/DDBJ databases">
        <title>Draft genome sequence of Bacillus oleronius.</title>
        <authorList>
            <person name="Allam M."/>
        </authorList>
    </citation>
    <scope>NUCLEOTIDE SEQUENCE [LARGE SCALE GENOMIC DNA]</scope>
    <source>
        <strain evidence="4 5">DSM 9356</strain>
    </source>
</reference>
<evidence type="ECO:0000259" key="3">
    <source>
        <dbReference type="Pfam" id="PF08338"/>
    </source>
</evidence>
<dbReference type="CDD" id="cd05242">
    <property type="entry name" value="SDR_a8"/>
    <property type="match status" value="1"/>
</dbReference>
<dbReference type="InterPro" id="IPR013549">
    <property type="entry name" value="DUF1731"/>
</dbReference>
<dbReference type="Pfam" id="PF01370">
    <property type="entry name" value="Epimerase"/>
    <property type="match status" value="1"/>
</dbReference>
<evidence type="ECO:0000259" key="2">
    <source>
        <dbReference type="Pfam" id="PF01370"/>
    </source>
</evidence>
<dbReference type="AlphaFoldDB" id="A0A8E2IA08"/>
<gene>
    <name evidence="4" type="ORF">BWZ43_17655</name>
</gene>
<keyword evidence="5" id="KW-1185">Reference proteome</keyword>
<evidence type="ECO:0000256" key="1">
    <source>
        <dbReference type="ARBA" id="ARBA00009353"/>
    </source>
</evidence>
<dbReference type="Proteomes" id="UP000189761">
    <property type="component" value="Unassembled WGS sequence"/>
</dbReference>
<dbReference type="EMBL" id="MTLA01000234">
    <property type="protein sequence ID" value="OOP67070.1"/>
    <property type="molecule type" value="Genomic_DNA"/>
</dbReference>
<evidence type="ECO:0000313" key="5">
    <source>
        <dbReference type="Proteomes" id="UP000189761"/>
    </source>
</evidence>
<feature type="domain" description="DUF1731" evidence="3">
    <location>
        <begin position="252"/>
        <end position="298"/>
    </location>
</feature>
<dbReference type="NCBIfam" id="TIGR01777">
    <property type="entry name" value="yfcH"/>
    <property type="match status" value="1"/>
</dbReference>
<dbReference type="PANTHER" id="PTHR11092">
    <property type="entry name" value="SUGAR NUCLEOTIDE EPIMERASE RELATED"/>
    <property type="match status" value="1"/>
</dbReference>
<dbReference type="SUPFAM" id="SSF51735">
    <property type="entry name" value="NAD(P)-binding Rossmann-fold domains"/>
    <property type="match status" value="1"/>
</dbReference>
<comment type="similarity">
    <text evidence="1">Belongs to the NAD(P)-dependent epimerase/dehydratase family. SDR39U1 subfamily.</text>
</comment>
<dbReference type="Gene3D" id="3.40.50.720">
    <property type="entry name" value="NAD(P)-binding Rossmann-like Domain"/>
    <property type="match status" value="1"/>
</dbReference>
<dbReference type="InterPro" id="IPR010099">
    <property type="entry name" value="SDR39U1"/>
</dbReference>
<evidence type="ECO:0000313" key="4">
    <source>
        <dbReference type="EMBL" id="OOP67070.1"/>
    </source>
</evidence>
<feature type="domain" description="NAD-dependent epimerase/dehydratase" evidence="2">
    <location>
        <begin position="3"/>
        <end position="218"/>
    </location>
</feature>
<comment type="caution">
    <text evidence="4">The sequence shown here is derived from an EMBL/GenBank/DDBJ whole genome shotgun (WGS) entry which is preliminary data.</text>
</comment>
<sequence>MHIVIAGGSGFIGEKIQNFLLGNGHQVTILTRNPNKTIQTRGISAVEWLQKDSRPEKELREVDAIINLAGESINGLRWTNKKKKEIVHSRMTATNEIVRMMNELHPKPQVLINASAIGYYGMSTTQEFTEVNNDEAPDFLATVVRKWENAAAKARNTGTRVVFARFGLVLGNGGALPLMLLPYKMKIGGTIGTGEQWVSWIHVEDVVRILYFAILHKEIEGPLNVTAPNPVTMRQFGKAISSVMHSPHWLPVPSWALKIGLGEMSSMLLEGQKVIPEKALRYDFNFHFPQLERALEEIVYT</sequence>
<proteinExistence type="inferred from homology"/>